<comment type="caution">
    <text evidence="6">The sequence shown here is derived from an EMBL/GenBank/DDBJ whole genome shotgun (WGS) entry which is preliminary data.</text>
</comment>
<evidence type="ECO:0000313" key="6">
    <source>
        <dbReference type="EMBL" id="MSS27026.1"/>
    </source>
</evidence>
<dbReference type="InterPro" id="IPR016161">
    <property type="entry name" value="Ald_DH/histidinol_DH"/>
</dbReference>
<dbReference type="PROSITE" id="PS00687">
    <property type="entry name" value="ALDEHYDE_DEHYDR_GLU"/>
    <property type="match status" value="1"/>
</dbReference>
<dbReference type="Gene3D" id="3.40.605.10">
    <property type="entry name" value="Aldehyde Dehydrogenase, Chain A, domain 1"/>
    <property type="match status" value="1"/>
</dbReference>
<evidence type="ECO:0000256" key="2">
    <source>
        <dbReference type="ARBA" id="ARBA00023002"/>
    </source>
</evidence>
<feature type="domain" description="Aldehyde dehydrogenase" evidence="5">
    <location>
        <begin position="25"/>
        <end position="482"/>
    </location>
</feature>
<evidence type="ECO:0000313" key="7">
    <source>
        <dbReference type="Proteomes" id="UP000477488"/>
    </source>
</evidence>
<dbReference type="EMBL" id="VUMH01000002">
    <property type="protein sequence ID" value="MSS27026.1"/>
    <property type="molecule type" value="Genomic_DNA"/>
</dbReference>
<dbReference type="InterPro" id="IPR016160">
    <property type="entry name" value="Ald_DH_CS_CYS"/>
</dbReference>
<evidence type="ECO:0000256" key="1">
    <source>
        <dbReference type="ARBA" id="ARBA00009986"/>
    </source>
</evidence>
<proteinExistence type="inferred from homology"/>
<evidence type="ECO:0000256" key="3">
    <source>
        <dbReference type="PROSITE-ProRule" id="PRU10007"/>
    </source>
</evidence>
<dbReference type="PANTHER" id="PTHR43353:SF5">
    <property type="entry name" value="SUCCINATE-SEMIALDEHYDE DEHYDROGENASE, MITOCHONDRIAL"/>
    <property type="match status" value="1"/>
</dbReference>
<dbReference type="Gene3D" id="3.40.309.10">
    <property type="entry name" value="Aldehyde Dehydrogenase, Chain A, domain 2"/>
    <property type="match status" value="1"/>
</dbReference>
<dbReference type="InterPro" id="IPR016163">
    <property type="entry name" value="Ald_DH_C"/>
</dbReference>
<keyword evidence="2 4" id="KW-0560">Oxidoreductase</keyword>
<dbReference type="RefSeq" id="WP_154509010.1">
    <property type="nucleotide sequence ID" value="NZ_JAXELC010000057.1"/>
</dbReference>
<dbReference type="CDD" id="cd07103">
    <property type="entry name" value="ALDH_F5_SSADH_GabD"/>
    <property type="match status" value="1"/>
</dbReference>
<organism evidence="6 7">
    <name type="scientific">Desulfovibrio porci</name>
    <dbReference type="NCBI Taxonomy" id="2605782"/>
    <lineage>
        <taxon>Bacteria</taxon>
        <taxon>Pseudomonadati</taxon>
        <taxon>Thermodesulfobacteriota</taxon>
        <taxon>Desulfovibrionia</taxon>
        <taxon>Desulfovibrionales</taxon>
        <taxon>Desulfovibrionaceae</taxon>
        <taxon>Desulfovibrio</taxon>
    </lineage>
</organism>
<comment type="similarity">
    <text evidence="1 4">Belongs to the aldehyde dehydrogenase family.</text>
</comment>
<feature type="active site" evidence="3">
    <location>
        <position position="261"/>
    </location>
</feature>
<keyword evidence="7" id="KW-1185">Reference proteome</keyword>
<dbReference type="PANTHER" id="PTHR43353">
    <property type="entry name" value="SUCCINATE-SEMIALDEHYDE DEHYDROGENASE, MITOCHONDRIAL"/>
    <property type="match status" value="1"/>
</dbReference>
<dbReference type="FunFam" id="3.40.605.10:FF:000005">
    <property type="entry name" value="Succinate-semialdehyde dehydrogenase I"/>
    <property type="match status" value="1"/>
</dbReference>
<dbReference type="InterPro" id="IPR050740">
    <property type="entry name" value="Aldehyde_DH_Superfamily"/>
</dbReference>
<dbReference type="FunFam" id="3.40.309.10:FF:000004">
    <property type="entry name" value="Succinate-semialdehyde dehydrogenase I"/>
    <property type="match status" value="1"/>
</dbReference>
<dbReference type="GO" id="GO:0004777">
    <property type="term" value="F:succinate-semialdehyde dehydrogenase (NAD+) activity"/>
    <property type="evidence" value="ECO:0007669"/>
    <property type="project" value="TreeGrafter"/>
</dbReference>
<dbReference type="AlphaFoldDB" id="A0A6L5XIK9"/>
<dbReference type="GO" id="GO:0009450">
    <property type="term" value="P:gamma-aminobutyric acid catabolic process"/>
    <property type="evidence" value="ECO:0007669"/>
    <property type="project" value="TreeGrafter"/>
</dbReference>
<protein>
    <submittedName>
        <fullName evidence="6">NAD-dependent succinate-semialdehyde dehydrogenase</fullName>
    </submittedName>
</protein>
<accession>A0A6L5XIK9</accession>
<gene>
    <name evidence="6" type="ORF">FYJ44_02975</name>
</gene>
<evidence type="ECO:0000259" key="5">
    <source>
        <dbReference type="Pfam" id="PF00171"/>
    </source>
</evidence>
<dbReference type="PROSITE" id="PS00070">
    <property type="entry name" value="ALDEHYDE_DEHYDR_CYS"/>
    <property type="match status" value="1"/>
</dbReference>
<dbReference type="SUPFAM" id="SSF53720">
    <property type="entry name" value="ALDH-like"/>
    <property type="match status" value="1"/>
</dbReference>
<name>A0A6L5XIK9_9BACT</name>
<dbReference type="Pfam" id="PF00171">
    <property type="entry name" value="Aldedh"/>
    <property type="match status" value="1"/>
</dbReference>
<dbReference type="Proteomes" id="UP000477488">
    <property type="component" value="Unassembled WGS sequence"/>
</dbReference>
<evidence type="ECO:0000256" key="4">
    <source>
        <dbReference type="RuleBase" id="RU003345"/>
    </source>
</evidence>
<sequence length="490" mass="52300">MPESMLAILKDKSLFRRQCLINGQWCDADDKSVLAVTNPANEKQLGTVPKCGAAETRRAIEAASAAFPAWRALTPLQRGAYLRDWEQAIRDNLEDLAKILTLEEGKPLAEAKGEILQGASYFPWFAEECRRVCGDVTPSFRPGTQGLTRHEPVGVAAAITPWNFPFSMLPRKTAPALAAGCTIVIKPAGRTPYSALALAELGVRVGIPAGVINVLTGTASEIGGEIAANPAVRKVSFTGSTEVGKQLAADCAPTLKRMSLELGGNAPFLVFDDADLKAALDLAMACKFRNAGQTCICANRFLVQEGIHERFVEGLTARIKALRVGDGLDPATDMGPLINARAVERVDGLVRDAETRGARLLAGGHRHALGGNFYEPTLIAGLKRDMQIFQGEIFGPVAAVMPFASEEEAVALANDTSYGLASYVCTRDLARTWRLFGALQYGMVGVNDATLASAETPFGGVKYSGLGREGSSEGLLEYMETHYLLLGGLA</sequence>
<dbReference type="InterPro" id="IPR016162">
    <property type="entry name" value="Ald_DH_N"/>
</dbReference>
<dbReference type="InterPro" id="IPR015590">
    <property type="entry name" value="Aldehyde_DH_dom"/>
</dbReference>
<reference evidence="6 7" key="1">
    <citation type="submission" date="2019-09" db="EMBL/GenBank/DDBJ databases">
        <title>In-depth cultivation of the pig gut microbiome towards novel bacterial diversity and tailored functional studies.</title>
        <authorList>
            <person name="Wylensek D."/>
            <person name="Hitch T.C.A."/>
            <person name="Clavel T."/>
        </authorList>
    </citation>
    <scope>NUCLEOTIDE SEQUENCE [LARGE SCALE GENOMIC DNA]</scope>
    <source>
        <strain evidence="6 7">PG-178-WT-4</strain>
    </source>
</reference>
<dbReference type="InterPro" id="IPR029510">
    <property type="entry name" value="Ald_DH_CS_GLU"/>
</dbReference>